<evidence type="ECO:0000256" key="4">
    <source>
        <dbReference type="ARBA" id="ARBA00038012"/>
    </source>
</evidence>
<dbReference type="PANTHER" id="PTHR43856:SF1">
    <property type="entry name" value="MITOCHONDRIAL CARDIOLIPIN HYDROLASE"/>
    <property type="match status" value="1"/>
</dbReference>
<keyword evidence="10" id="KW-1185">Reference proteome</keyword>
<keyword evidence="7" id="KW-0812">Transmembrane</keyword>
<dbReference type="SUPFAM" id="SSF56024">
    <property type="entry name" value="Phospholipase D/nuclease"/>
    <property type="match status" value="1"/>
</dbReference>
<name>A0A3B0JH16_DROGU</name>
<dbReference type="Pfam" id="PF13091">
    <property type="entry name" value="PLDc_2"/>
    <property type="match status" value="1"/>
</dbReference>
<dbReference type="STRING" id="7266.A0A3B0JH16"/>
<keyword evidence="1 9" id="KW-0378">Hydrolase</keyword>
<keyword evidence="3" id="KW-0443">Lipid metabolism</keyword>
<keyword evidence="7" id="KW-1133">Transmembrane helix</keyword>
<evidence type="ECO:0000256" key="1">
    <source>
        <dbReference type="ARBA" id="ARBA00022801"/>
    </source>
</evidence>
<proteinExistence type="inferred from homology"/>
<dbReference type="GO" id="GO:0016891">
    <property type="term" value="F:RNA endonuclease activity producing 5'-phosphomonoesters, hydrolytic mechanism"/>
    <property type="evidence" value="ECO:0007669"/>
    <property type="project" value="TreeGrafter"/>
</dbReference>
<dbReference type="GO" id="GO:0034587">
    <property type="term" value="P:piRNA processing"/>
    <property type="evidence" value="ECO:0007669"/>
    <property type="project" value="TreeGrafter"/>
</dbReference>
<gene>
    <name evidence="9" type="ORF">DGUA_6G012441</name>
</gene>
<dbReference type="EMBL" id="OUUW01000004">
    <property type="protein sequence ID" value="SPP79572.1"/>
    <property type="molecule type" value="Genomic_DNA"/>
</dbReference>
<dbReference type="InterPro" id="IPR051406">
    <property type="entry name" value="PLD_domain"/>
</dbReference>
<feature type="domain" description="Phospholipase D-like" evidence="8">
    <location>
        <begin position="92"/>
        <end position="233"/>
    </location>
</feature>
<dbReference type="OrthoDB" id="5205528at2759"/>
<comment type="similarity">
    <text evidence="4">Belongs to the phospholipase D family. MitoPLD/Zucchini subfamily.</text>
</comment>
<evidence type="ECO:0000256" key="5">
    <source>
        <dbReference type="ARBA" id="ARBA00040549"/>
    </source>
</evidence>
<dbReference type="Proteomes" id="UP000268350">
    <property type="component" value="Unassembled WGS sequence"/>
</dbReference>
<evidence type="ECO:0000256" key="7">
    <source>
        <dbReference type="SAM" id="Phobius"/>
    </source>
</evidence>
<organism evidence="9 10">
    <name type="scientific">Drosophila guanche</name>
    <name type="common">Fruit fly</name>
    <dbReference type="NCBI Taxonomy" id="7266"/>
    <lineage>
        <taxon>Eukaryota</taxon>
        <taxon>Metazoa</taxon>
        <taxon>Ecdysozoa</taxon>
        <taxon>Arthropoda</taxon>
        <taxon>Hexapoda</taxon>
        <taxon>Insecta</taxon>
        <taxon>Pterygota</taxon>
        <taxon>Neoptera</taxon>
        <taxon>Endopterygota</taxon>
        <taxon>Diptera</taxon>
        <taxon>Brachycera</taxon>
        <taxon>Muscomorpha</taxon>
        <taxon>Ephydroidea</taxon>
        <taxon>Drosophilidae</taxon>
        <taxon>Drosophila</taxon>
        <taxon>Sophophora</taxon>
    </lineage>
</organism>
<sequence length="252" mass="29229">MELVEMFDLVRSHPILATVTMFAGTALASELLWKAIQYARRHTRRRRVHEVLFFNELGEVCLDHHRGKSFTNTNDCRNSHCSLRSLEKIAVLMDEAQYSIDIAIYTFTSNTLWLALKRALQRGVSIRVISDREMVYCNSSKIQEMAAFGVPVRGPFKTNLIMHHKFCVIDGLARVQEILQVKQRKWPRPYESVLISGSVNWTNTGFGANYENCTISSDEILTRQYQEEFNRMWKFFADTAEKFLKSCVEKSE</sequence>
<dbReference type="AlphaFoldDB" id="A0A3B0JH16"/>
<dbReference type="OMA" id="IDIAIYT"/>
<accession>A0A3B0JH16</accession>
<dbReference type="GO" id="GO:0005739">
    <property type="term" value="C:mitochondrion"/>
    <property type="evidence" value="ECO:0007669"/>
    <property type="project" value="TreeGrafter"/>
</dbReference>
<protein>
    <recommendedName>
        <fullName evidence="5">Mitochondrial cardiolipin hydrolase</fullName>
    </recommendedName>
    <alternativeName>
        <fullName evidence="6">Mitochondrial phospholipase</fullName>
    </alternativeName>
</protein>
<dbReference type="InterPro" id="IPR025202">
    <property type="entry name" value="PLD-like_dom"/>
</dbReference>
<evidence type="ECO:0000256" key="6">
    <source>
        <dbReference type="ARBA" id="ARBA00043167"/>
    </source>
</evidence>
<dbReference type="PANTHER" id="PTHR43856">
    <property type="entry name" value="CARDIOLIPIN HYDROLASE"/>
    <property type="match status" value="1"/>
</dbReference>
<dbReference type="Gene3D" id="3.30.870.10">
    <property type="entry name" value="Endonuclease Chain A"/>
    <property type="match status" value="1"/>
</dbReference>
<keyword evidence="2" id="KW-0442">Lipid degradation</keyword>
<evidence type="ECO:0000313" key="9">
    <source>
        <dbReference type="EMBL" id="SPP79572.1"/>
    </source>
</evidence>
<keyword evidence="7" id="KW-0472">Membrane</keyword>
<dbReference type="GO" id="GO:0016042">
    <property type="term" value="P:lipid catabolic process"/>
    <property type="evidence" value="ECO:0007669"/>
    <property type="project" value="UniProtKB-KW"/>
</dbReference>
<evidence type="ECO:0000256" key="2">
    <source>
        <dbReference type="ARBA" id="ARBA00022963"/>
    </source>
</evidence>
<evidence type="ECO:0000259" key="8">
    <source>
        <dbReference type="Pfam" id="PF13091"/>
    </source>
</evidence>
<feature type="transmembrane region" description="Helical" evidence="7">
    <location>
        <begin position="15"/>
        <end position="36"/>
    </location>
</feature>
<evidence type="ECO:0000256" key="3">
    <source>
        <dbReference type="ARBA" id="ARBA00023098"/>
    </source>
</evidence>
<reference evidence="10" key="1">
    <citation type="submission" date="2018-01" db="EMBL/GenBank/DDBJ databases">
        <authorList>
            <person name="Alioto T."/>
            <person name="Alioto T."/>
        </authorList>
    </citation>
    <scope>NUCLEOTIDE SEQUENCE [LARGE SCALE GENOMIC DNA]</scope>
</reference>
<evidence type="ECO:0000313" key="10">
    <source>
        <dbReference type="Proteomes" id="UP000268350"/>
    </source>
</evidence>